<dbReference type="AlphaFoldDB" id="A0A061RXN3"/>
<protein>
    <submittedName>
        <fullName evidence="2">Uncharacterized protein</fullName>
    </submittedName>
</protein>
<feature type="region of interest" description="Disordered" evidence="1">
    <location>
        <begin position="15"/>
        <end position="44"/>
    </location>
</feature>
<gene>
    <name evidence="2" type="ORF">TSPGSL018_19483</name>
</gene>
<accession>A0A061RXN3</accession>
<sequence>EDGRAWMDLETRVPPGEKALQSRKWPKRGEKWAENRGRRAKPRASAFGAFRERRVTTRRRAREPPVSLSSAFAVAASVTGPRSRPEHGTKPRFPLPHGNARRCGPASSACAELSPFRSPVQTPPMHCCAHPRARVRLPSAQACVLLIYGARAHTHTHT</sequence>
<evidence type="ECO:0000256" key="1">
    <source>
        <dbReference type="SAM" id="MobiDB-lite"/>
    </source>
</evidence>
<evidence type="ECO:0000313" key="2">
    <source>
        <dbReference type="EMBL" id="JAC76703.1"/>
    </source>
</evidence>
<feature type="non-terminal residue" evidence="2">
    <location>
        <position position="1"/>
    </location>
</feature>
<reference evidence="2" key="1">
    <citation type="submission" date="2014-05" db="EMBL/GenBank/DDBJ databases">
        <title>The transcriptome of the halophilic microalga Tetraselmis sp. GSL018 isolated from the Great Salt Lake, Utah.</title>
        <authorList>
            <person name="Jinkerson R.E."/>
            <person name="D'Adamo S."/>
            <person name="Posewitz M.C."/>
        </authorList>
    </citation>
    <scope>NUCLEOTIDE SEQUENCE</scope>
    <source>
        <strain evidence="2">GSL018</strain>
    </source>
</reference>
<feature type="non-terminal residue" evidence="2">
    <location>
        <position position="158"/>
    </location>
</feature>
<name>A0A061RXN3_9CHLO</name>
<proteinExistence type="predicted"/>
<organism evidence="2">
    <name type="scientific">Tetraselmis sp. GSL018</name>
    <dbReference type="NCBI Taxonomy" id="582737"/>
    <lineage>
        <taxon>Eukaryota</taxon>
        <taxon>Viridiplantae</taxon>
        <taxon>Chlorophyta</taxon>
        <taxon>core chlorophytes</taxon>
        <taxon>Chlorodendrophyceae</taxon>
        <taxon>Chlorodendrales</taxon>
        <taxon>Chlorodendraceae</taxon>
        <taxon>Tetraselmis</taxon>
    </lineage>
</organism>
<dbReference type="EMBL" id="GBEZ01008859">
    <property type="protein sequence ID" value="JAC76703.1"/>
    <property type="molecule type" value="Transcribed_RNA"/>
</dbReference>
<feature type="region of interest" description="Disordered" evidence="1">
    <location>
        <begin position="76"/>
        <end position="100"/>
    </location>
</feature>
<feature type="compositionally biased region" description="Basic and acidic residues" evidence="1">
    <location>
        <begin position="27"/>
        <end position="37"/>
    </location>
</feature>